<sequence length="266" mass="30910">MDRADFLGDIEITRYSSRRKSDVILSFQYDTYEVICKNIKTGKVDKNVSLFQVKEVRPGKSSKDFERWASDTKKIESSRCFVVFYGIDFRLDTLSVALPTKKEAEGWMKALEYLIEKRPTSYLARLDIWFLKQYEMMVANSNQHTITMKQMKDFTNRVSYKISTGKLKDTFQTVQDEDGALNIFGFTKLVREFLHDQQIFTDCFGKYAFGSKIDLNGFQEFLQHEQNEVSFNEYISFFREYVKAGSGSKGVAYMNAHEAGIPLPEL</sequence>
<comment type="caution">
    <text evidence="2">The sequence shown here is derived from an EMBL/GenBank/DDBJ whole genome shotgun (WGS) entry which is preliminary data.</text>
</comment>
<protein>
    <submittedName>
        <fullName evidence="2">1-phosphatidylinositol 4,5-bisphosphate phosphodiesterase gamma-1</fullName>
    </submittedName>
</protein>
<feature type="domain" description="PLCG1 EF-hand" evidence="1">
    <location>
        <begin position="120"/>
        <end position="174"/>
    </location>
</feature>
<organism evidence="2 3">
    <name type="scientific">Orchesella cincta</name>
    <name type="common">Springtail</name>
    <name type="synonym">Podura cincta</name>
    <dbReference type="NCBI Taxonomy" id="48709"/>
    <lineage>
        <taxon>Eukaryota</taxon>
        <taxon>Metazoa</taxon>
        <taxon>Ecdysozoa</taxon>
        <taxon>Arthropoda</taxon>
        <taxon>Hexapoda</taxon>
        <taxon>Collembola</taxon>
        <taxon>Entomobryomorpha</taxon>
        <taxon>Entomobryoidea</taxon>
        <taxon>Orchesellidae</taxon>
        <taxon>Orchesellinae</taxon>
        <taxon>Orchesella</taxon>
    </lineage>
</organism>
<evidence type="ECO:0000313" key="2">
    <source>
        <dbReference type="EMBL" id="ODM94423.1"/>
    </source>
</evidence>
<name>A0A1D2MN64_ORCCI</name>
<dbReference type="Proteomes" id="UP000094527">
    <property type="component" value="Unassembled WGS sequence"/>
</dbReference>
<dbReference type="InterPro" id="IPR056586">
    <property type="entry name" value="EF-hand_PLCG1"/>
</dbReference>
<dbReference type="InterPro" id="IPR001192">
    <property type="entry name" value="PI-PLC_fam"/>
</dbReference>
<dbReference type="SUPFAM" id="SSF50729">
    <property type="entry name" value="PH domain-like"/>
    <property type="match status" value="1"/>
</dbReference>
<dbReference type="STRING" id="48709.A0A1D2MN64"/>
<dbReference type="SUPFAM" id="SSF47473">
    <property type="entry name" value="EF-hand"/>
    <property type="match status" value="1"/>
</dbReference>
<reference evidence="2 3" key="1">
    <citation type="journal article" date="2016" name="Genome Biol. Evol.">
        <title>Gene Family Evolution Reflects Adaptation to Soil Environmental Stressors in the Genome of the Collembolan Orchesella cincta.</title>
        <authorList>
            <person name="Faddeeva-Vakhrusheva A."/>
            <person name="Derks M.F."/>
            <person name="Anvar S.Y."/>
            <person name="Agamennone V."/>
            <person name="Suring W."/>
            <person name="Smit S."/>
            <person name="van Straalen N.M."/>
            <person name="Roelofs D."/>
        </authorList>
    </citation>
    <scope>NUCLEOTIDE SEQUENCE [LARGE SCALE GENOMIC DNA]</scope>
    <source>
        <tissue evidence="2">Mixed pool</tissue>
    </source>
</reference>
<dbReference type="OrthoDB" id="269822at2759"/>
<dbReference type="GO" id="GO:0051209">
    <property type="term" value="P:release of sequestered calcium ion into cytosol"/>
    <property type="evidence" value="ECO:0007669"/>
    <property type="project" value="TreeGrafter"/>
</dbReference>
<dbReference type="GO" id="GO:0048015">
    <property type="term" value="P:phosphatidylinositol-mediated signaling"/>
    <property type="evidence" value="ECO:0007669"/>
    <property type="project" value="TreeGrafter"/>
</dbReference>
<dbReference type="Pfam" id="PF23329">
    <property type="entry name" value="EF_HAND_1_PLCG"/>
    <property type="match status" value="1"/>
</dbReference>
<gene>
    <name evidence="2" type="ORF">Ocin01_12255</name>
</gene>
<evidence type="ECO:0000313" key="3">
    <source>
        <dbReference type="Proteomes" id="UP000094527"/>
    </source>
</evidence>
<dbReference type="PANTHER" id="PTHR10336">
    <property type="entry name" value="PHOSPHOINOSITIDE-SPECIFIC PHOSPHOLIPASE C FAMILY PROTEIN"/>
    <property type="match status" value="1"/>
</dbReference>
<keyword evidence="3" id="KW-1185">Reference proteome</keyword>
<dbReference type="InterPro" id="IPR011992">
    <property type="entry name" value="EF-hand-dom_pair"/>
</dbReference>
<dbReference type="PANTHER" id="PTHR10336:SF159">
    <property type="entry name" value="1-PHOSPHATIDYLINOSITOL 4,5-BISPHOSPHATE PHOSPHODIESTERASE GAMMA"/>
    <property type="match status" value="1"/>
</dbReference>
<accession>A0A1D2MN64</accession>
<evidence type="ECO:0000259" key="1">
    <source>
        <dbReference type="Pfam" id="PF23329"/>
    </source>
</evidence>
<dbReference type="GO" id="GO:0010634">
    <property type="term" value="P:positive regulation of epithelial cell migration"/>
    <property type="evidence" value="ECO:0007669"/>
    <property type="project" value="TreeGrafter"/>
</dbReference>
<dbReference type="GO" id="GO:0004435">
    <property type="term" value="F:phosphatidylinositol-4,5-bisphosphate phospholipase C activity"/>
    <property type="evidence" value="ECO:0007669"/>
    <property type="project" value="TreeGrafter"/>
</dbReference>
<dbReference type="Gene3D" id="2.30.29.30">
    <property type="entry name" value="Pleckstrin-homology domain (PH domain)/Phosphotyrosine-binding domain (PTB)"/>
    <property type="match status" value="1"/>
</dbReference>
<dbReference type="AlphaFoldDB" id="A0A1D2MN64"/>
<dbReference type="GO" id="GO:0046488">
    <property type="term" value="P:phosphatidylinositol metabolic process"/>
    <property type="evidence" value="ECO:0007669"/>
    <property type="project" value="TreeGrafter"/>
</dbReference>
<dbReference type="InterPro" id="IPR011993">
    <property type="entry name" value="PH-like_dom_sf"/>
</dbReference>
<dbReference type="EMBL" id="LJIJ01000807">
    <property type="protein sequence ID" value="ODM94423.1"/>
    <property type="molecule type" value="Genomic_DNA"/>
</dbReference>
<dbReference type="GO" id="GO:0032587">
    <property type="term" value="C:ruffle membrane"/>
    <property type="evidence" value="ECO:0007669"/>
    <property type="project" value="TreeGrafter"/>
</dbReference>
<proteinExistence type="predicted"/>